<evidence type="ECO:0000313" key="2">
    <source>
        <dbReference type="Proteomes" id="UP000598032"/>
    </source>
</evidence>
<evidence type="ECO:0000313" key="1">
    <source>
        <dbReference type="EMBL" id="CAD6530171.1"/>
    </source>
</evidence>
<protein>
    <submittedName>
        <fullName evidence="1">Uncharacterized protein</fullName>
    </submittedName>
</protein>
<accession>A0ABM8NKH6</accession>
<proteinExistence type="predicted"/>
<keyword evidence="2" id="KW-1185">Reference proteome</keyword>
<name>A0ABM8NKH6_9BURK</name>
<comment type="caution">
    <text evidence="1">The sequence shown here is derived from an EMBL/GenBank/DDBJ whole genome shotgun (WGS) entry which is preliminary data.</text>
</comment>
<gene>
    <name evidence="1" type="ORF">LMG28140_02312</name>
</gene>
<organism evidence="1 2">
    <name type="scientific">Paraburkholderia metrosideri</name>
    <dbReference type="NCBI Taxonomy" id="580937"/>
    <lineage>
        <taxon>Bacteria</taxon>
        <taxon>Pseudomonadati</taxon>
        <taxon>Pseudomonadota</taxon>
        <taxon>Betaproteobacteria</taxon>
        <taxon>Burkholderiales</taxon>
        <taxon>Burkholderiaceae</taxon>
        <taxon>Paraburkholderia</taxon>
    </lineage>
</organism>
<sequence length="106" mass="11635">MPTAYTLGRRKQFEYEGSVKAGLTLIVGVKRTRHRIDAETLSRLLAHFRHRKASAPVGSSHDKPPPGSLGEWLIANHSKRQISRYVAPILVSEGYAAISGEGLAFP</sequence>
<dbReference type="EMBL" id="CAJHCP010000005">
    <property type="protein sequence ID" value="CAD6530171.1"/>
    <property type="molecule type" value="Genomic_DNA"/>
</dbReference>
<dbReference type="Proteomes" id="UP000598032">
    <property type="component" value="Unassembled WGS sequence"/>
</dbReference>
<reference evidence="1 2" key="1">
    <citation type="submission" date="2020-10" db="EMBL/GenBank/DDBJ databases">
        <authorList>
            <person name="Peeters C."/>
        </authorList>
    </citation>
    <scope>NUCLEOTIDE SEQUENCE [LARGE SCALE GENOMIC DNA]</scope>
    <source>
        <strain evidence="1 2">LMG 28140</strain>
    </source>
</reference>